<dbReference type="Proteomes" id="UP000489600">
    <property type="component" value="Unassembled WGS sequence"/>
</dbReference>
<sequence>MRDDLPLQYSPMSEDSDEARFYEDPTITSTSSSQPESRPTSPVSRHDNVGYKRAKSNRDNKRGIS</sequence>
<feature type="compositionally biased region" description="Basic and acidic residues" evidence="1">
    <location>
        <begin position="44"/>
        <end position="65"/>
    </location>
</feature>
<evidence type="ECO:0000313" key="3">
    <source>
        <dbReference type="Proteomes" id="UP000489600"/>
    </source>
</evidence>
<feature type="region of interest" description="Disordered" evidence="1">
    <location>
        <begin position="1"/>
        <end position="65"/>
    </location>
</feature>
<feature type="compositionally biased region" description="Polar residues" evidence="1">
    <location>
        <begin position="26"/>
        <end position="43"/>
    </location>
</feature>
<comment type="caution">
    <text evidence="2">The sequence shown here is derived from an EMBL/GenBank/DDBJ whole genome shotgun (WGS) entry which is preliminary data.</text>
</comment>
<proteinExistence type="predicted"/>
<protein>
    <submittedName>
        <fullName evidence="2">Uncharacterized protein</fullName>
    </submittedName>
</protein>
<dbReference type="EMBL" id="CABITT030000005">
    <property type="protein sequence ID" value="VVB05174.1"/>
    <property type="molecule type" value="Genomic_DNA"/>
</dbReference>
<name>A0A565BUU8_9BRAS</name>
<accession>A0A565BUU8</accession>
<keyword evidence="3" id="KW-1185">Reference proteome</keyword>
<evidence type="ECO:0000313" key="2">
    <source>
        <dbReference type="EMBL" id="VVB05174.1"/>
    </source>
</evidence>
<reference evidence="2" key="1">
    <citation type="submission" date="2019-07" db="EMBL/GenBank/DDBJ databases">
        <authorList>
            <person name="Dittberner H."/>
        </authorList>
    </citation>
    <scope>NUCLEOTIDE SEQUENCE [LARGE SCALE GENOMIC DNA]</scope>
</reference>
<evidence type="ECO:0000256" key="1">
    <source>
        <dbReference type="SAM" id="MobiDB-lite"/>
    </source>
</evidence>
<dbReference type="AlphaFoldDB" id="A0A565BUU8"/>
<dbReference type="OrthoDB" id="637546at2759"/>
<organism evidence="2 3">
    <name type="scientific">Arabis nemorensis</name>
    <dbReference type="NCBI Taxonomy" id="586526"/>
    <lineage>
        <taxon>Eukaryota</taxon>
        <taxon>Viridiplantae</taxon>
        <taxon>Streptophyta</taxon>
        <taxon>Embryophyta</taxon>
        <taxon>Tracheophyta</taxon>
        <taxon>Spermatophyta</taxon>
        <taxon>Magnoliopsida</taxon>
        <taxon>eudicotyledons</taxon>
        <taxon>Gunneridae</taxon>
        <taxon>Pentapetalae</taxon>
        <taxon>rosids</taxon>
        <taxon>malvids</taxon>
        <taxon>Brassicales</taxon>
        <taxon>Brassicaceae</taxon>
        <taxon>Arabideae</taxon>
        <taxon>Arabis</taxon>
    </lineage>
</organism>
<gene>
    <name evidence="2" type="ORF">ANE_LOCUS15618</name>
</gene>